<dbReference type="GO" id="GO:0051666">
    <property type="term" value="P:actin cortical patch localization"/>
    <property type="evidence" value="ECO:0007669"/>
    <property type="project" value="TreeGrafter"/>
</dbReference>
<dbReference type="InterPro" id="IPR037516">
    <property type="entry name" value="Tripartite_DENN"/>
</dbReference>
<dbReference type="PANTHER" id="PTHR28245:SF1">
    <property type="entry name" value="ARF3-INTERACTING PROTEIN 1"/>
    <property type="match status" value="1"/>
</dbReference>
<feature type="region of interest" description="Disordered" evidence="1">
    <location>
        <begin position="466"/>
        <end position="572"/>
    </location>
</feature>
<dbReference type="PROSITE" id="PS50211">
    <property type="entry name" value="DENN"/>
    <property type="match status" value="1"/>
</dbReference>
<reference evidence="3 4" key="1">
    <citation type="submission" date="2016-07" db="EMBL/GenBank/DDBJ databases">
        <title>Pervasive Adenine N6-methylation of Active Genes in Fungi.</title>
        <authorList>
            <consortium name="DOE Joint Genome Institute"/>
            <person name="Mondo S.J."/>
            <person name="Dannebaum R.O."/>
            <person name="Kuo R.C."/>
            <person name="Labutti K."/>
            <person name="Haridas S."/>
            <person name="Kuo A."/>
            <person name="Salamov A."/>
            <person name="Ahrendt S.R."/>
            <person name="Lipzen A."/>
            <person name="Sullivan W."/>
            <person name="Andreopoulos W.B."/>
            <person name="Clum A."/>
            <person name="Lindquist E."/>
            <person name="Daum C."/>
            <person name="Ramamoorthy G.K."/>
            <person name="Gryganskyi A."/>
            <person name="Culley D."/>
            <person name="Magnuson J.K."/>
            <person name="James T.Y."/>
            <person name="O'Malley M.A."/>
            <person name="Stajich J.E."/>
            <person name="Spatafora J.W."/>
            <person name="Visel A."/>
            <person name="Grigoriev I.V."/>
        </authorList>
    </citation>
    <scope>NUCLEOTIDE SEQUENCE [LARGE SCALE GENOMIC DNA]</scope>
    <source>
        <strain evidence="3 4">PL171</strain>
    </source>
</reference>
<feature type="compositionally biased region" description="Polar residues" evidence="1">
    <location>
        <begin position="554"/>
        <end position="572"/>
    </location>
</feature>
<feature type="region of interest" description="Disordered" evidence="1">
    <location>
        <begin position="599"/>
        <end position="618"/>
    </location>
</feature>
<feature type="domain" description="UDENN" evidence="2">
    <location>
        <begin position="29"/>
        <end position="522"/>
    </location>
</feature>
<feature type="compositionally biased region" description="Low complexity" evidence="1">
    <location>
        <begin position="699"/>
        <end position="714"/>
    </location>
</feature>
<feature type="region of interest" description="Disordered" evidence="1">
    <location>
        <begin position="629"/>
        <end position="714"/>
    </location>
</feature>
<gene>
    <name evidence="3" type="ORF">BCR44DRAFT_37733</name>
</gene>
<dbReference type="EMBL" id="MCFL01000021">
    <property type="protein sequence ID" value="ORZ35669.1"/>
    <property type="molecule type" value="Genomic_DNA"/>
</dbReference>
<evidence type="ECO:0000256" key="1">
    <source>
        <dbReference type="SAM" id="MobiDB-lite"/>
    </source>
</evidence>
<dbReference type="AlphaFoldDB" id="A0A1Y2HM86"/>
<dbReference type="InterPro" id="IPR012860">
    <property type="entry name" value="Afi1_N"/>
</dbReference>
<dbReference type="STRING" id="765915.A0A1Y2HM86"/>
<accession>A0A1Y2HM86</accession>
<comment type="caution">
    <text evidence="3">The sequence shown here is derived from an EMBL/GenBank/DDBJ whole genome shotgun (WGS) entry which is preliminary data.</text>
</comment>
<evidence type="ECO:0000313" key="3">
    <source>
        <dbReference type="EMBL" id="ORZ35669.1"/>
    </source>
</evidence>
<feature type="compositionally biased region" description="Polar residues" evidence="1">
    <location>
        <begin position="526"/>
        <end position="537"/>
    </location>
</feature>
<dbReference type="Proteomes" id="UP000193411">
    <property type="component" value="Unassembled WGS sequence"/>
</dbReference>
<proteinExistence type="predicted"/>
<sequence>MLPATPIKRPAAMPQASAALARPPMRHVEYIFAAVFDEDRGSLLSHEYPTESGTKKETLAELMLPEGAHLRSSDWTVFFLNQRQDQDRSESDQRLLFVLNHVSTKMDPTTKRGARMMAMAVASKHHFVHVFKPALVLAITDFLENPNQTILANLFASINAMDLSAMPTLTRAERLILRNADNGSSSLLLERLAIHPPEQQHQQQHQPAGDIRRISMAPALSTTGAPNPLSSTQSAKTNKDPNFHETSIKYGNTILSLRIPMTFISLTEEVTDFSMIKLFTKFAAHPPFPAPHHPALHPHGASTPAILVLLNAILTHHRVLFVAHNLPAGEIANYVLAACALASGCGAVLRGFTERAFPYTCLANVDQLLACPGYIAGVTNPFFQEKTQWWDVCADVVNGRIRVSPNIKFDEPIARPSRSFLPSFLSSSSDSKRRSTYQSANSLSLASGPPPVTGVVSTSLGSISTTTTTVQPGAGAAPHTRFASTGSMSTSMSTMNSVTTTDSANGVDGGMVSPHPGLVRAASAPISDSLSSFTQPGSADGGSIADGTAPPRGSSLSNSQESPLQQDASEGIQSPATVVSSLKDPSFADDLRHIIYETGTSTVSPQKSRRRSVGSSEGMLSKLISATSVAPSAPLPPVPALPSGTDAGVKYPSHDNLIRTRSRSASQSRIGQKPPAISIGGLPFSRRSSRDDTSTAGGHSRSASSTPTHATPTSQFPFLHTTILSPPAGSSAASNGSGSASTSATSTTPMSPRKSSDKENYDFYFVDAVSAAIAAHFSESYIRMLAQQYVHRFVRVAAYHEVMSLGQSPLMPSLGNVPYVGPVWTSVEARAKDLIAHVPVIDAWRSRSPSYAMYLADVHGGAGAGASASDVPGAGIGGLAVGHAAAGAGALVNGVDVAHWIDRLLLMTGMSTAEVEQMYDLLLSKIEAKDHITQLLSYLPLSHGGLMPLAAPGLFHPVETVRRKARRLLHRIHRHPIGEAYIQALNPFVRTQYLRGIKGDRRPPVVAQSTLISAED</sequence>
<keyword evidence="4" id="KW-1185">Reference proteome</keyword>
<feature type="compositionally biased region" description="Polar residues" evidence="1">
    <location>
        <begin position="222"/>
        <end position="236"/>
    </location>
</feature>
<feature type="compositionally biased region" description="Low complexity" evidence="1">
    <location>
        <begin position="727"/>
        <end position="752"/>
    </location>
</feature>
<feature type="region of interest" description="Disordered" evidence="1">
    <location>
        <begin position="727"/>
        <end position="757"/>
    </location>
</feature>
<dbReference type="Pfam" id="PF07792">
    <property type="entry name" value="Afi1"/>
    <property type="match status" value="1"/>
</dbReference>
<feature type="region of interest" description="Disordered" evidence="1">
    <location>
        <begin position="222"/>
        <end position="244"/>
    </location>
</feature>
<dbReference type="GO" id="GO:0005886">
    <property type="term" value="C:plasma membrane"/>
    <property type="evidence" value="ECO:0007669"/>
    <property type="project" value="TreeGrafter"/>
</dbReference>
<name>A0A1Y2HM86_9FUNG</name>
<dbReference type="PANTHER" id="PTHR28245">
    <property type="entry name" value="ARF3-INTERACTING PROTEIN 1"/>
    <property type="match status" value="1"/>
</dbReference>
<feature type="compositionally biased region" description="Low complexity" evidence="1">
    <location>
        <begin position="484"/>
        <end position="503"/>
    </location>
</feature>
<evidence type="ECO:0000259" key="2">
    <source>
        <dbReference type="PROSITE" id="PS50211"/>
    </source>
</evidence>
<protein>
    <submittedName>
        <fullName evidence="3">Stabilization of polarity axis-domain-containing protein</fullName>
    </submittedName>
</protein>
<organism evidence="3 4">
    <name type="scientific">Catenaria anguillulae PL171</name>
    <dbReference type="NCBI Taxonomy" id="765915"/>
    <lineage>
        <taxon>Eukaryota</taxon>
        <taxon>Fungi</taxon>
        <taxon>Fungi incertae sedis</taxon>
        <taxon>Blastocladiomycota</taxon>
        <taxon>Blastocladiomycetes</taxon>
        <taxon>Blastocladiales</taxon>
        <taxon>Catenariaceae</taxon>
        <taxon>Catenaria</taxon>
    </lineage>
</organism>
<dbReference type="InterPro" id="IPR052809">
    <property type="entry name" value="Actin_polarity_regulatory"/>
</dbReference>
<dbReference type="Pfam" id="PF08616">
    <property type="entry name" value="SPA"/>
    <property type="match status" value="1"/>
</dbReference>
<evidence type="ECO:0000313" key="4">
    <source>
        <dbReference type="Proteomes" id="UP000193411"/>
    </source>
</evidence>
<dbReference type="OrthoDB" id="66409at2759"/>